<dbReference type="Proteomes" id="UP000789525">
    <property type="component" value="Unassembled WGS sequence"/>
</dbReference>
<reference evidence="1" key="1">
    <citation type="submission" date="2021-06" db="EMBL/GenBank/DDBJ databases">
        <authorList>
            <person name="Kallberg Y."/>
            <person name="Tangrot J."/>
            <person name="Rosling A."/>
        </authorList>
    </citation>
    <scope>NUCLEOTIDE SEQUENCE</scope>
    <source>
        <strain evidence="1">CL356</strain>
    </source>
</reference>
<organism evidence="1 2">
    <name type="scientific">Acaulospora colombiana</name>
    <dbReference type="NCBI Taxonomy" id="27376"/>
    <lineage>
        <taxon>Eukaryota</taxon>
        <taxon>Fungi</taxon>
        <taxon>Fungi incertae sedis</taxon>
        <taxon>Mucoromycota</taxon>
        <taxon>Glomeromycotina</taxon>
        <taxon>Glomeromycetes</taxon>
        <taxon>Diversisporales</taxon>
        <taxon>Acaulosporaceae</taxon>
        <taxon>Acaulospora</taxon>
    </lineage>
</organism>
<feature type="non-terminal residue" evidence="1">
    <location>
        <position position="152"/>
    </location>
</feature>
<keyword evidence="2" id="KW-1185">Reference proteome</keyword>
<evidence type="ECO:0000313" key="2">
    <source>
        <dbReference type="Proteomes" id="UP000789525"/>
    </source>
</evidence>
<evidence type="ECO:0000313" key="1">
    <source>
        <dbReference type="EMBL" id="CAG8784387.1"/>
    </source>
</evidence>
<proteinExistence type="predicted"/>
<gene>
    <name evidence="1" type="ORF">ACOLOM_LOCUS14475</name>
</gene>
<comment type="caution">
    <text evidence="1">The sequence shown here is derived from an EMBL/GenBank/DDBJ whole genome shotgun (WGS) entry which is preliminary data.</text>
</comment>
<protein>
    <submittedName>
        <fullName evidence="1">2791_t:CDS:1</fullName>
    </submittedName>
</protein>
<dbReference type="EMBL" id="CAJVPT010074570">
    <property type="protein sequence ID" value="CAG8784387.1"/>
    <property type="molecule type" value="Genomic_DNA"/>
</dbReference>
<accession>A0ACA9RBP7</accession>
<sequence>RYQDYGGGVAFPKSGQESNPPSDIERTMRRLTLNTRPAQETAAAQRQYERGRKISGGVLGLSGSTNQQEAYMNQRQGERSRSRPPNERARPISQDFSGRQLYMPTGGSNISGADPGLMDTSQPGVVPRPQSQYVNPNTMAGGDRPMNISQYM</sequence>
<name>A0ACA9RBP7_9GLOM</name>
<feature type="non-terminal residue" evidence="1">
    <location>
        <position position="1"/>
    </location>
</feature>